<dbReference type="EMBL" id="BDCX01000006">
    <property type="protein sequence ID" value="GAT67362.1"/>
    <property type="molecule type" value="Genomic_DNA"/>
</dbReference>
<proteinExistence type="predicted"/>
<dbReference type="Proteomes" id="UP000077701">
    <property type="component" value="Unassembled WGS sequence"/>
</dbReference>
<evidence type="ECO:0000313" key="1">
    <source>
        <dbReference type="EMBL" id="GAT67362.1"/>
    </source>
</evidence>
<evidence type="ECO:0000313" key="2">
    <source>
        <dbReference type="Proteomes" id="UP000077701"/>
    </source>
</evidence>
<comment type="caution">
    <text evidence="1">The sequence shown here is derived from an EMBL/GenBank/DDBJ whole genome shotgun (WGS) entry which is preliminary data.</text>
</comment>
<organism evidence="1 2">
    <name type="scientific">Planomonospora sphaerica</name>
    <dbReference type="NCBI Taxonomy" id="161355"/>
    <lineage>
        <taxon>Bacteria</taxon>
        <taxon>Bacillati</taxon>
        <taxon>Actinomycetota</taxon>
        <taxon>Actinomycetes</taxon>
        <taxon>Streptosporangiales</taxon>
        <taxon>Streptosporangiaceae</taxon>
        <taxon>Planomonospora</taxon>
    </lineage>
</organism>
<gene>
    <name evidence="1" type="ORF">PS9374_03015</name>
</gene>
<keyword evidence="2" id="KW-1185">Reference proteome</keyword>
<name>A0A171CX72_9ACTN</name>
<dbReference type="AlphaFoldDB" id="A0A171CX72"/>
<reference evidence="2" key="2">
    <citation type="submission" date="2016-04" db="EMBL/GenBank/DDBJ databases">
        <title>Planomonospora sphaerica JCM9374 whole genome shotgun sequence.</title>
        <authorList>
            <person name="Suzuki T."/>
            <person name="Dohra H."/>
            <person name="Kodani S."/>
        </authorList>
    </citation>
    <scope>NUCLEOTIDE SEQUENCE [LARGE SCALE GENOMIC DNA]</scope>
    <source>
        <strain evidence="2">JCM 9374</strain>
    </source>
</reference>
<protein>
    <submittedName>
        <fullName evidence="1">Htaa domain protein</fullName>
    </submittedName>
</protein>
<reference evidence="1 2" key="1">
    <citation type="journal article" date="2016" name="Genome Announc.">
        <title>Draft Genome Sequence of Planomonospora sphaerica JCM9374, a Rare Actinomycete.</title>
        <authorList>
            <person name="Dohra H."/>
            <person name="Suzuki T."/>
            <person name="Inoue Y."/>
            <person name="Kodani S."/>
        </authorList>
    </citation>
    <scope>NUCLEOTIDE SEQUENCE [LARGE SCALE GENOMIC DNA]</scope>
    <source>
        <strain evidence="1 2">JCM 9374</strain>
    </source>
</reference>
<accession>A0A171CX72</accession>
<sequence>MVSGQKTVISVQVFADDLGQIGTVGATLGGVTVEMTRKGVLSHGSSYAIYTAELTAPHVSAPSRPWIDVRAVPRSGPGRSAVVRLGVNPPDETAQPQITLLRMESRADAGRPLPLVVEVLSRSRTGVDRIEAATGPGAVPVVLTRTAGDAHIGTYQASVLMPAASATTITPVTVTVYDGNGRTVADGRSITVKPLVAPTITSVGHPATVVPGETVTVTVRSHSRSAWGFANVTASFAGAPAIWFETSQTSPVSAEERSYLHTARVTIPEQIPLGAKAITFTVADSNGQKTTATGRLTVARIVLTPLKLPAAVVVSASAVTIPLQLTVRGDVDSVYLWCERSATPRSTALASFTRASSATWKATLSVARSVPPGVVGCVLEIYGDGWHQTVRVPGGLTVKRATRITGFNAAPEPVRKGQALTLKGTLQEPATGTGPAGHRVVISFRRTGAAYRPVATAVTTAKGAFIRRLTATTDGYWQVRYAGSATHTASPTYSDYVDVRASR</sequence>
<dbReference type="STRING" id="161355.PS9374_03015"/>